<dbReference type="Proteomes" id="UP000218334">
    <property type="component" value="Unassembled WGS sequence"/>
</dbReference>
<dbReference type="AlphaFoldDB" id="A0A2H3BXG3"/>
<keyword evidence="2" id="KW-1185">Reference proteome</keyword>
<gene>
    <name evidence="1" type="ORF">ARMSODRAFT_975975</name>
</gene>
<accession>A0A2H3BXG3</accession>
<dbReference type="Gene3D" id="3.40.50.720">
    <property type="entry name" value="NAD(P)-binding Rossmann-like Domain"/>
    <property type="match status" value="1"/>
</dbReference>
<proteinExistence type="predicted"/>
<organism evidence="1 2">
    <name type="scientific">Armillaria solidipes</name>
    <dbReference type="NCBI Taxonomy" id="1076256"/>
    <lineage>
        <taxon>Eukaryota</taxon>
        <taxon>Fungi</taxon>
        <taxon>Dikarya</taxon>
        <taxon>Basidiomycota</taxon>
        <taxon>Agaricomycotina</taxon>
        <taxon>Agaricomycetes</taxon>
        <taxon>Agaricomycetidae</taxon>
        <taxon>Agaricales</taxon>
        <taxon>Marasmiineae</taxon>
        <taxon>Physalacriaceae</taxon>
        <taxon>Armillaria</taxon>
    </lineage>
</organism>
<evidence type="ECO:0008006" key="3">
    <source>
        <dbReference type="Google" id="ProtNLM"/>
    </source>
</evidence>
<dbReference type="SUPFAM" id="SSF51735">
    <property type="entry name" value="NAD(P)-binding Rossmann-fold domains"/>
    <property type="match status" value="1"/>
</dbReference>
<protein>
    <recommendedName>
        <fullName evidence="3">NAD(P)-binding protein</fullName>
    </recommendedName>
</protein>
<name>A0A2H3BXG3_9AGAR</name>
<sequence>MTSNGFNFRITHATKFTIFDKLGNLSAIGCLWPGLVLKLPSSVTTAIITDSAKGIWKALARNGFNVATNGLLSEKAKLDEVVAIGVQCLTYMADVSSEQDVKAMIMAVLSDFGGINVVRHLLIVLTTNTISEPADGHKPYALSIVVGIGSLEPLPFMESNTSVTALWPTATAYGAIAVAL</sequence>
<evidence type="ECO:0000313" key="1">
    <source>
        <dbReference type="EMBL" id="PBK68583.1"/>
    </source>
</evidence>
<dbReference type="InterPro" id="IPR036291">
    <property type="entry name" value="NAD(P)-bd_dom_sf"/>
</dbReference>
<evidence type="ECO:0000313" key="2">
    <source>
        <dbReference type="Proteomes" id="UP000218334"/>
    </source>
</evidence>
<reference evidence="2" key="1">
    <citation type="journal article" date="2017" name="Nat. Ecol. Evol.">
        <title>Genome expansion and lineage-specific genetic innovations in the forest pathogenic fungi Armillaria.</title>
        <authorList>
            <person name="Sipos G."/>
            <person name="Prasanna A.N."/>
            <person name="Walter M.C."/>
            <person name="O'Connor E."/>
            <person name="Balint B."/>
            <person name="Krizsan K."/>
            <person name="Kiss B."/>
            <person name="Hess J."/>
            <person name="Varga T."/>
            <person name="Slot J."/>
            <person name="Riley R."/>
            <person name="Boka B."/>
            <person name="Rigling D."/>
            <person name="Barry K."/>
            <person name="Lee J."/>
            <person name="Mihaltcheva S."/>
            <person name="LaButti K."/>
            <person name="Lipzen A."/>
            <person name="Waldron R."/>
            <person name="Moloney N.M."/>
            <person name="Sperisen C."/>
            <person name="Kredics L."/>
            <person name="Vagvoelgyi C."/>
            <person name="Patrignani A."/>
            <person name="Fitzpatrick D."/>
            <person name="Nagy I."/>
            <person name="Doyle S."/>
            <person name="Anderson J.B."/>
            <person name="Grigoriev I.V."/>
            <person name="Gueldener U."/>
            <person name="Muensterkoetter M."/>
            <person name="Nagy L.G."/>
        </authorList>
    </citation>
    <scope>NUCLEOTIDE SEQUENCE [LARGE SCALE GENOMIC DNA]</scope>
    <source>
        <strain evidence="2">28-4</strain>
    </source>
</reference>
<dbReference type="EMBL" id="KZ293432">
    <property type="protein sequence ID" value="PBK68583.1"/>
    <property type="molecule type" value="Genomic_DNA"/>
</dbReference>